<evidence type="ECO:0000313" key="1">
    <source>
        <dbReference type="EMBL" id="SVB05246.1"/>
    </source>
</evidence>
<reference evidence="1" key="1">
    <citation type="submission" date="2018-05" db="EMBL/GenBank/DDBJ databases">
        <authorList>
            <person name="Lanie J.A."/>
            <person name="Ng W.-L."/>
            <person name="Kazmierczak K.M."/>
            <person name="Andrzejewski T.M."/>
            <person name="Davidsen T.M."/>
            <person name="Wayne K.J."/>
            <person name="Tettelin H."/>
            <person name="Glass J.I."/>
            <person name="Rusch D."/>
            <person name="Podicherti R."/>
            <person name="Tsui H.-C.T."/>
            <person name="Winkler M.E."/>
        </authorList>
    </citation>
    <scope>NUCLEOTIDE SEQUENCE</scope>
</reference>
<organism evidence="1">
    <name type="scientific">marine metagenome</name>
    <dbReference type="NCBI Taxonomy" id="408172"/>
    <lineage>
        <taxon>unclassified sequences</taxon>
        <taxon>metagenomes</taxon>
        <taxon>ecological metagenomes</taxon>
    </lineage>
</organism>
<proteinExistence type="predicted"/>
<dbReference type="EMBL" id="UINC01026920">
    <property type="protein sequence ID" value="SVB05246.1"/>
    <property type="molecule type" value="Genomic_DNA"/>
</dbReference>
<name>A0A382AUN0_9ZZZZ</name>
<sequence>MKQFVKLSVVFFVCSTLFGQQIPVQSDHSVYSYLYRQSTIGILPQWVQSTKPLTLDQVLNLLTQVIETSEIDNANRVLAERFKNEFLIPTKPGMHLPFSKSNKINHLLSYESADIEPHLLALNHEKSSLWLDWNETLVFAPSNDYKRYFQDKFTLKTKINGQISAYSQFSMNRLVWNNETLAIESVLPPDTINWDTYHNEWAKYFPEVNWIFWYNTQAGISIIFDQIQFDLGKQNHSWGWSPSHSPILSGTGQPFAFIGLQTNISKIRFKFLHGSLMPFTPYEVHRRKITPNKYIAAHRGEIDITNNFTLSITEMVIYGNRNMDFDYLIPLHWYWASEHNRGDQDNLLIGLDYSWRIRSGLRIYQTLLWDELTWNKILDPWWGNKFVFQSGLHWVPSAKPFIPDFRLEYTISRPWVYTHNDTTNTFSSMDMGLGFPYGPSAQVLRIATNLFPTARILINGTVDFVNKGSGMGSSLFHNYAFRDATLDNNTPLLVAPVYDKSVITFSIKYDLSRYIKLHSDFMYSSSDGNQIKVGMIWDW</sequence>
<evidence type="ECO:0008006" key="2">
    <source>
        <dbReference type="Google" id="ProtNLM"/>
    </source>
</evidence>
<accession>A0A382AUN0</accession>
<gene>
    <name evidence="1" type="ORF">METZ01_LOCUS158100</name>
</gene>
<dbReference type="Gene3D" id="2.40.160.130">
    <property type="entry name" value="Capsule assembly protein Wzi"/>
    <property type="match status" value="1"/>
</dbReference>
<dbReference type="AlphaFoldDB" id="A0A382AUN0"/>
<dbReference type="InterPro" id="IPR038636">
    <property type="entry name" value="Wzi_sf"/>
</dbReference>
<protein>
    <recommendedName>
        <fullName evidence="2">Capsule assembly Wzi family protein</fullName>
    </recommendedName>
</protein>